<dbReference type="EMBL" id="CM055092">
    <property type="protein sequence ID" value="KAJ7571514.1"/>
    <property type="molecule type" value="Genomic_DNA"/>
</dbReference>
<organism evidence="1 2">
    <name type="scientific">Diphasiastrum complanatum</name>
    <name type="common">Issler's clubmoss</name>
    <name type="synonym">Lycopodium complanatum</name>
    <dbReference type="NCBI Taxonomy" id="34168"/>
    <lineage>
        <taxon>Eukaryota</taxon>
        <taxon>Viridiplantae</taxon>
        <taxon>Streptophyta</taxon>
        <taxon>Embryophyta</taxon>
        <taxon>Tracheophyta</taxon>
        <taxon>Lycopodiopsida</taxon>
        <taxon>Lycopodiales</taxon>
        <taxon>Lycopodiaceae</taxon>
        <taxon>Lycopodioideae</taxon>
        <taxon>Diphasiastrum</taxon>
    </lineage>
</organism>
<dbReference type="Proteomes" id="UP001162992">
    <property type="component" value="Chromosome 1"/>
</dbReference>
<name>A0ACC2EY81_DIPCM</name>
<accession>A0ACC2EY81</accession>
<keyword evidence="2" id="KW-1185">Reference proteome</keyword>
<reference evidence="2" key="1">
    <citation type="journal article" date="2024" name="Proc. Natl. Acad. Sci. U.S.A.">
        <title>Extraordinary preservation of gene collinearity over three hundred million years revealed in homosporous lycophytes.</title>
        <authorList>
            <person name="Li C."/>
            <person name="Wickell D."/>
            <person name="Kuo L.Y."/>
            <person name="Chen X."/>
            <person name="Nie B."/>
            <person name="Liao X."/>
            <person name="Peng D."/>
            <person name="Ji J."/>
            <person name="Jenkins J."/>
            <person name="Williams M."/>
            <person name="Shu S."/>
            <person name="Plott C."/>
            <person name="Barry K."/>
            <person name="Rajasekar S."/>
            <person name="Grimwood J."/>
            <person name="Han X."/>
            <person name="Sun S."/>
            <person name="Hou Z."/>
            <person name="He W."/>
            <person name="Dai G."/>
            <person name="Sun C."/>
            <person name="Schmutz J."/>
            <person name="Leebens-Mack J.H."/>
            <person name="Li F.W."/>
            <person name="Wang L."/>
        </authorList>
    </citation>
    <scope>NUCLEOTIDE SEQUENCE [LARGE SCALE GENOMIC DNA]</scope>
    <source>
        <strain evidence="2">cv. PW_Plant_1</strain>
    </source>
</reference>
<evidence type="ECO:0000313" key="2">
    <source>
        <dbReference type="Proteomes" id="UP001162992"/>
    </source>
</evidence>
<gene>
    <name evidence="1" type="ORF">O6H91_01G165200</name>
</gene>
<sequence length="110" mass="11966">MYAAAPRWPCSLSLPGPRCACICPLPRLSGCSWKASYTSSLSLPGPRCPCSCPLPRLSVCSWKASRQPTATHRCLELLATCLLIAALPLSAALWSTACVSVFHRRQREHL</sequence>
<protein>
    <submittedName>
        <fullName evidence="1">Uncharacterized protein</fullName>
    </submittedName>
</protein>
<comment type="caution">
    <text evidence="1">The sequence shown here is derived from an EMBL/GenBank/DDBJ whole genome shotgun (WGS) entry which is preliminary data.</text>
</comment>
<proteinExistence type="predicted"/>
<evidence type="ECO:0000313" key="1">
    <source>
        <dbReference type="EMBL" id="KAJ7571514.1"/>
    </source>
</evidence>